<feature type="chain" id="PRO_5043655815" description="mannan endo-1,4-beta-mannosidase" evidence="6">
    <location>
        <begin position="28"/>
        <end position="474"/>
    </location>
</feature>
<dbReference type="PANTHER" id="PTHR31451">
    <property type="match status" value="1"/>
</dbReference>
<evidence type="ECO:0000313" key="9">
    <source>
        <dbReference type="Proteomes" id="UP001431776"/>
    </source>
</evidence>
<dbReference type="Proteomes" id="UP001431776">
    <property type="component" value="Unassembled WGS sequence"/>
</dbReference>
<dbReference type="Pfam" id="PF00150">
    <property type="entry name" value="Cellulase"/>
    <property type="match status" value="1"/>
</dbReference>
<keyword evidence="4 5" id="KW-0326">Glycosidase</keyword>
<accession>A0AAW6TTE6</accession>
<keyword evidence="6" id="KW-0732">Signal</keyword>
<protein>
    <recommendedName>
        <fullName evidence="2">mannan endo-1,4-beta-mannosidase</fullName>
        <ecNumber evidence="2">3.2.1.78</ecNumber>
    </recommendedName>
</protein>
<feature type="signal peptide" evidence="6">
    <location>
        <begin position="1"/>
        <end position="27"/>
    </location>
</feature>
<dbReference type="EMBL" id="JASCXX010000002">
    <property type="protein sequence ID" value="MDI6447762.1"/>
    <property type="molecule type" value="Genomic_DNA"/>
</dbReference>
<evidence type="ECO:0000256" key="5">
    <source>
        <dbReference type="RuleBase" id="RU361153"/>
    </source>
</evidence>
<dbReference type="SUPFAM" id="SSF51445">
    <property type="entry name" value="(Trans)glycosidases"/>
    <property type="match status" value="1"/>
</dbReference>
<reference evidence="8" key="1">
    <citation type="submission" date="2023-05" db="EMBL/GenBank/DDBJ databases">
        <title>Anaerotaeda fermentans gen. nov., sp. nov., a novel anaerobic planctomycete of the new family within the order Sedimentisphaerales isolated from Taman Peninsula, Russia.</title>
        <authorList>
            <person name="Khomyakova M.A."/>
            <person name="Merkel A.Y."/>
            <person name="Slobodkin A.I."/>
        </authorList>
    </citation>
    <scope>NUCLEOTIDE SEQUENCE</scope>
    <source>
        <strain evidence="8">M17dextr</strain>
    </source>
</reference>
<evidence type="ECO:0000256" key="3">
    <source>
        <dbReference type="ARBA" id="ARBA00022801"/>
    </source>
</evidence>
<evidence type="ECO:0000256" key="6">
    <source>
        <dbReference type="SAM" id="SignalP"/>
    </source>
</evidence>
<keyword evidence="3 5" id="KW-0378">Hydrolase</keyword>
<dbReference type="InterPro" id="IPR001547">
    <property type="entry name" value="Glyco_hydro_5"/>
</dbReference>
<comment type="catalytic activity">
    <reaction evidence="1">
        <text>Random hydrolysis of (1-&gt;4)-beta-D-mannosidic linkages in mannans, galactomannans and glucomannans.</text>
        <dbReference type="EC" id="3.2.1.78"/>
    </reaction>
</comment>
<evidence type="ECO:0000256" key="2">
    <source>
        <dbReference type="ARBA" id="ARBA00012706"/>
    </source>
</evidence>
<sequence length="474" mass="54670">MKKTQSILLIAVGVLFVGANHDSPLHAATKPDDLASFVVISPRDSRYFELSNGRPYVPIGFNLVNPPRESEFDWIFQIMAANRINYVRVWLGHADWNVERDKPLQFDSERARVIDRFLAMARANGVRVKMCLEHFRDIRAERQRWSDNTIYHKANGGFYESMHEYLSSSRGREHFKAKLDWYAKRYGDEPAVFAWELWNEMNAVRDSEWLDWTRAMLPELKRRFPHNLAIQSLGSYDWENKRASYRTLCLLEDNDIAQVHRYLDEGAGWEICHGPVDVLAAQSVHELIAFDAGKPIILTETGAVKPRHTGCSELYAKDPDGTLLHDMLFAPFFSGAAGPGHVWWWRQAIEQPNLWHHFARFARAIEGLDPPAEAFKPVTIAHDRLRIYGLAGRKTFLAWCRDARNDWRTELVEGHKPETLTDVRIDLSHIRIPAGASVQLYDPWTDTQSQVVLRDDAITIPSLHRSVVLRIERP</sequence>
<evidence type="ECO:0000256" key="4">
    <source>
        <dbReference type="ARBA" id="ARBA00023295"/>
    </source>
</evidence>
<dbReference type="InterPro" id="IPR017853">
    <property type="entry name" value="GH"/>
</dbReference>
<name>A0AAW6TTE6_9BACT</name>
<comment type="similarity">
    <text evidence="5">Belongs to the glycosyl hydrolase 5 (cellulase A) family.</text>
</comment>
<evidence type="ECO:0000256" key="1">
    <source>
        <dbReference type="ARBA" id="ARBA00001678"/>
    </source>
</evidence>
<dbReference type="Gene3D" id="3.20.20.80">
    <property type="entry name" value="Glycosidases"/>
    <property type="match status" value="1"/>
</dbReference>
<dbReference type="InterPro" id="IPR045053">
    <property type="entry name" value="MAN-like"/>
</dbReference>
<dbReference type="RefSeq" id="WP_349243174.1">
    <property type="nucleotide sequence ID" value="NZ_JASCXX010000002.1"/>
</dbReference>
<dbReference type="AlphaFoldDB" id="A0AAW6TTE6"/>
<proteinExistence type="inferred from homology"/>
<evidence type="ECO:0000313" key="8">
    <source>
        <dbReference type="EMBL" id="MDI6447762.1"/>
    </source>
</evidence>
<organism evidence="8 9">
    <name type="scientific">Anaerobaca lacustris</name>
    <dbReference type="NCBI Taxonomy" id="3044600"/>
    <lineage>
        <taxon>Bacteria</taxon>
        <taxon>Pseudomonadati</taxon>
        <taxon>Planctomycetota</taxon>
        <taxon>Phycisphaerae</taxon>
        <taxon>Sedimentisphaerales</taxon>
        <taxon>Anaerobacaceae</taxon>
        <taxon>Anaerobaca</taxon>
    </lineage>
</organism>
<dbReference type="EC" id="3.2.1.78" evidence="2"/>
<gene>
    <name evidence="8" type="ORF">QJ522_01805</name>
</gene>
<keyword evidence="9" id="KW-1185">Reference proteome</keyword>
<dbReference type="GO" id="GO:0000272">
    <property type="term" value="P:polysaccharide catabolic process"/>
    <property type="evidence" value="ECO:0007669"/>
    <property type="project" value="InterPro"/>
</dbReference>
<dbReference type="GO" id="GO:0004553">
    <property type="term" value="F:hydrolase activity, hydrolyzing O-glycosyl compounds"/>
    <property type="evidence" value="ECO:0007669"/>
    <property type="project" value="InterPro"/>
</dbReference>
<comment type="caution">
    <text evidence="8">The sequence shown here is derived from an EMBL/GenBank/DDBJ whole genome shotgun (WGS) entry which is preliminary data.</text>
</comment>
<evidence type="ECO:0000259" key="7">
    <source>
        <dbReference type="Pfam" id="PF00150"/>
    </source>
</evidence>
<feature type="domain" description="Glycoside hydrolase family 5" evidence="7">
    <location>
        <begin position="76"/>
        <end position="305"/>
    </location>
</feature>